<sequence>MAWNQQDATPYSATADFLGWNSNDVSPPSVTPAPRVFAPSLPDNTTLIQRNVVYWNPNRMKHVYVNDNNEWFEGDWARSIWTAWSVSASTLTATSEAPQLQKIQQILSKQYESQRQPLKLSQTAYTESSTTFTHSQDSSSTFQTSLSAASHAQSNLGPDLGNQIPLKLSARTTPLGTLEKRWKLDTINVQLSGGKYVTAGMGFGYKLDPGKTFRQVIVEQLLENTAQIPDIPETAFLSPYVGLVVNRCTGDATRMTIWELISSADAVDYIWSQNIIPEETRIEYKKIANKGVLPIQIAASERATLVVCMRVLLRMLISTGSYEDGRLVVWERFGEHGFSNGYCGVVIKPIWTTYMIDAPDSTCLTMLSGCCTIRRLGSNCRCSETPTMTLTTKLKIRVTQRCCKQAISEADKLSQKSQPIDHETLIYGTVLRMKPRKLKNGFLLRGNYGPYDTTVAPIKLRQNSIPEPVTLRVVEQEYFANNRHAISKPWAPDDPHQPLMYAFRNKCCYVIEAEMYTGGVRLDSDEYVLTVKILNTRYKPPKR</sequence>
<keyword evidence="2" id="KW-1185">Reference proteome</keyword>
<dbReference type="EMBL" id="JAGMVJ010000030">
    <property type="protein sequence ID" value="KAH7069335.1"/>
    <property type="molecule type" value="Genomic_DNA"/>
</dbReference>
<accession>A0A8K0VSL1</accession>
<protein>
    <submittedName>
        <fullName evidence="1">Uncharacterized protein</fullName>
    </submittedName>
</protein>
<evidence type="ECO:0000313" key="2">
    <source>
        <dbReference type="Proteomes" id="UP000813461"/>
    </source>
</evidence>
<dbReference type="AlphaFoldDB" id="A0A8K0VSL1"/>
<evidence type="ECO:0000313" key="1">
    <source>
        <dbReference type="EMBL" id="KAH7069335.1"/>
    </source>
</evidence>
<dbReference type="Proteomes" id="UP000813461">
    <property type="component" value="Unassembled WGS sequence"/>
</dbReference>
<reference evidence="1" key="1">
    <citation type="journal article" date="2021" name="Nat. Commun.">
        <title>Genetic determinants of endophytism in the Arabidopsis root mycobiome.</title>
        <authorList>
            <person name="Mesny F."/>
            <person name="Miyauchi S."/>
            <person name="Thiergart T."/>
            <person name="Pickel B."/>
            <person name="Atanasova L."/>
            <person name="Karlsson M."/>
            <person name="Huettel B."/>
            <person name="Barry K.W."/>
            <person name="Haridas S."/>
            <person name="Chen C."/>
            <person name="Bauer D."/>
            <person name="Andreopoulos W."/>
            <person name="Pangilinan J."/>
            <person name="LaButti K."/>
            <person name="Riley R."/>
            <person name="Lipzen A."/>
            <person name="Clum A."/>
            <person name="Drula E."/>
            <person name="Henrissat B."/>
            <person name="Kohler A."/>
            <person name="Grigoriev I.V."/>
            <person name="Martin F.M."/>
            <person name="Hacquard S."/>
        </authorList>
    </citation>
    <scope>NUCLEOTIDE SEQUENCE</scope>
    <source>
        <strain evidence="1">MPI-SDFR-AT-0120</strain>
    </source>
</reference>
<dbReference type="OrthoDB" id="428577at2759"/>
<gene>
    <name evidence="1" type="ORF">FB567DRAFT_246070</name>
</gene>
<name>A0A8K0VSL1_9PLEO</name>
<organism evidence="1 2">
    <name type="scientific">Paraphoma chrysanthemicola</name>
    <dbReference type="NCBI Taxonomy" id="798071"/>
    <lineage>
        <taxon>Eukaryota</taxon>
        <taxon>Fungi</taxon>
        <taxon>Dikarya</taxon>
        <taxon>Ascomycota</taxon>
        <taxon>Pezizomycotina</taxon>
        <taxon>Dothideomycetes</taxon>
        <taxon>Pleosporomycetidae</taxon>
        <taxon>Pleosporales</taxon>
        <taxon>Pleosporineae</taxon>
        <taxon>Phaeosphaeriaceae</taxon>
        <taxon>Paraphoma</taxon>
    </lineage>
</organism>
<proteinExistence type="predicted"/>
<comment type="caution">
    <text evidence="1">The sequence shown here is derived from an EMBL/GenBank/DDBJ whole genome shotgun (WGS) entry which is preliminary data.</text>
</comment>